<evidence type="ECO:0000256" key="2">
    <source>
        <dbReference type="SAM" id="Phobius"/>
    </source>
</evidence>
<dbReference type="OrthoDB" id="5841748at2759"/>
<evidence type="ECO:0000256" key="1">
    <source>
        <dbReference type="SAM" id="MobiDB-lite"/>
    </source>
</evidence>
<keyword evidence="2" id="KW-1133">Transmembrane helix</keyword>
<feature type="compositionally biased region" description="Polar residues" evidence="1">
    <location>
        <begin position="18"/>
        <end position="30"/>
    </location>
</feature>
<comment type="caution">
    <text evidence="3">The sequence shown here is derived from an EMBL/GenBank/DDBJ whole genome shotgun (WGS) entry which is preliminary data.</text>
</comment>
<feature type="compositionally biased region" description="Basic and acidic residues" evidence="1">
    <location>
        <begin position="31"/>
        <end position="41"/>
    </location>
</feature>
<dbReference type="EMBL" id="CAJHNH020004491">
    <property type="protein sequence ID" value="CAG5131137.1"/>
    <property type="molecule type" value="Genomic_DNA"/>
</dbReference>
<feature type="compositionally biased region" description="Basic and acidic residues" evidence="1">
    <location>
        <begin position="1"/>
        <end position="17"/>
    </location>
</feature>
<accession>A0A8S3ZNQ3</accession>
<organism evidence="3 4">
    <name type="scientific">Candidula unifasciata</name>
    <dbReference type="NCBI Taxonomy" id="100452"/>
    <lineage>
        <taxon>Eukaryota</taxon>
        <taxon>Metazoa</taxon>
        <taxon>Spiralia</taxon>
        <taxon>Lophotrochozoa</taxon>
        <taxon>Mollusca</taxon>
        <taxon>Gastropoda</taxon>
        <taxon>Heterobranchia</taxon>
        <taxon>Euthyneura</taxon>
        <taxon>Panpulmonata</taxon>
        <taxon>Eupulmonata</taxon>
        <taxon>Stylommatophora</taxon>
        <taxon>Helicina</taxon>
        <taxon>Helicoidea</taxon>
        <taxon>Geomitridae</taxon>
        <taxon>Candidula</taxon>
    </lineage>
</organism>
<feature type="non-terminal residue" evidence="3">
    <location>
        <position position="222"/>
    </location>
</feature>
<proteinExistence type="predicted"/>
<keyword evidence="2" id="KW-0812">Transmembrane</keyword>
<keyword evidence="4" id="KW-1185">Reference proteome</keyword>
<reference evidence="3" key="1">
    <citation type="submission" date="2021-04" db="EMBL/GenBank/DDBJ databases">
        <authorList>
            <consortium name="Molecular Ecology Group"/>
        </authorList>
    </citation>
    <scope>NUCLEOTIDE SEQUENCE</scope>
</reference>
<keyword evidence="2" id="KW-0472">Membrane</keyword>
<evidence type="ECO:0000313" key="4">
    <source>
        <dbReference type="Proteomes" id="UP000678393"/>
    </source>
</evidence>
<evidence type="ECO:0000313" key="3">
    <source>
        <dbReference type="EMBL" id="CAG5131137.1"/>
    </source>
</evidence>
<feature type="transmembrane region" description="Helical" evidence="2">
    <location>
        <begin position="48"/>
        <end position="72"/>
    </location>
</feature>
<feature type="region of interest" description="Disordered" evidence="1">
    <location>
        <begin position="1"/>
        <end position="42"/>
    </location>
</feature>
<sequence>MATRGDYFRVDPEDRSSSRLLENNPLTSAEDSPRSENKESKGSSCISMWSFSLIVIGLAVMFLVGICVGFYVRELQKGDPRVEEMCGSTKKVQEIDYNKLGGLHETLVYYIRGEEIREFVSEYGQDDPVTGSVAEKRLASIVLEKFDSYRIDTMDVENHEFMVTLADPDHPNQLEILDHKGVTLQHMMLVNNLDGNSTLLNSTSTHKWKHPCVVNSPAGNIQ</sequence>
<gene>
    <name evidence="3" type="ORF">CUNI_LOCUS16695</name>
</gene>
<protein>
    <submittedName>
        <fullName evidence="3">Uncharacterized protein</fullName>
    </submittedName>
</protein>
<name>A0A8S3ZNQ3_9EUPU</name>
<dbReference type="Proteomes" id="UP000678393">
    <property type="component" value="Unassembled WGS sequence"/>
</dbReference>
<dbReference type="AlphaFoldDB" id="A0A8S3ZNQ3"/>